<sequence length="63" mass="7201">MITRETLLTNWHLMRWIRLFMGIYAATVAIQMHDTFSGIIAALFLFQALTNTGCCGLVHVRCQ</sequence>
<reference evidence="2 3" key="1">
    <citation type="submission" date="2011-07" db="EMBL/GenBank/DDBJ databases">
        <title>The complete genome of chromosome of Emticicia oligotrophica DSM 17448.</title>
        <authorList>
            <consortium name="US DOE Joint Genome Institute (JGI-PGF)"/>
            <person name="Lucas S."/>
            <person name="Han J."/>
            <person name="Lapidus A."/>
            <person name="Bruce D."/>
            <person name="Goodwin L."/>
            <person name="Pitluck S."/>
            <person name="Peters L."/>
            <person name="Kyrpides N."/>
            <person name="Mavromatis K."/>
            <person name="Ivanova N."/>
            <person name="Ovchinnikova G."/>
            <person name="Teshima H."/>
            <person name="Detter J.C."/>
            <person name="Tapia R."/>
            <person name="Han C."/>
            <person name="Land M."/>
            <person name="Hauser L."/>
            <person name="Markowitz V."/>
            <person name="Cheng J.-F."/>
            <person name="Hugenholtz P."/>
            <person name="Woyke T."/>
            <person name="Wu D."/>
            <person name="Tindall B."/>
            <person name="Pomrenke H."/>
            <person name="Brambilla E."/>
            <person name="Klenk H.-P."/>
            <person name="Eisen J.A."/>
        </authorList>
    </citation>
    <scope>NUCLEOTIDE SEQUENCE [LARGE SCALE GENOMIC DNA]</scope>
    <source>
        <strain evidence="2 3">DSM 17448</strain>
    </source>
</reference>
<keyword evidence="1" id="KW-1133">Transmembrane helix</keyword>
<evidence type="ECO:0000313" key="2">
    <source>
        <dbReference type="EMBL" id="AFK01739.1"/>
    </source>
</evidence>
<accession>A0ABM5MXT6</accession>
<feature type="transmembrane region" description="Helical" evidence="1">
    <location>
        <begin position="16"/>
        <end position="33"/>
    </location>
</feature>
<protein>
    <submittedName>
        <fullName evidence="2">Uncharacterized protein</fullName>
    </submittedName>
</protein>
<evidence type="ECO:0000256" key="1">
    <source>
        <dbReference type="SAM" id="Phobius"/>
    </source>
</evidence>
<organism evidence="2 3">
    <name type="scientific">Emticicia oligotrophica (strain DSM 17448 / CIP 109782 / MTCC 6937 / GPTSA100-15)</name>
    <dbReference type="NCBI Taxonomy" id="929562"/>
    <lineage>
        <taxon>Bacteria</taxon>
        <taxon>Pseudomonadati</taxon>
        <taxon>Bacteroidota</taxon>
        <taxon>Cytophagia</taxon>
        <taxon>Cytophagales</taxon>
        <taxon>Leadbetterellaceae</taxon>
        <taxon>Emticicia</taxon>
    </lineage>
</organism>
<gene>
    <name evidence="2" type="ordered locus">Emtol_0585</name>
</gene>
<dbReference type="Proteomes" id="UP000002875">
    <property type="component" value="Chromosome"/>
</dbReference>
<name>A0ABM5MXT6_EMTOG</name>
<dbReference type="EMBL" id="CP002961">
    <property type="protein sequence ID" value="AFK01739.1"/>
    <property type="molecule type" value="Genomic_DNA"/>
</dbReference>
<keyword evidence="1" id="KW-0812">Transmembrane</keyword>
<keyword evidence="1" id="KW-0472">Membrane</keyword>
<evidence type="ECO:0000313" key="3">
    <source>
        <dbReference type="Proteomes" id="UP000002875"/>
    </source>
</evidence>
<dbReference type="RefSeq" id="WP_015027442.1">
    <property type="nucleotide sequence ID" value="NC_018748.1"/>
</dbReference>
<feature type="transmembrane region" description="Helical" evidence="1">
    <location>
        <begin position="39"/>
        <end position="60"/>
    </location>
</feature>
<proteinExistence type="predicted"/>
<keyword evidence="3" id="KW-1185">Reference proteome</keyword>